<dbReference type="AlphaFoldDB" id="A0A158IGK1"/>
<keyword evidence="3 6" id="KW-1133">Transmembrane helix</keyword>
<keyword evidence="8" id="KW-1185">Reference proteome</keyword>
<feature type="region of interest" description="Disordered" evidence="5">
    <location>
        <begin position="1"/>
        <end position="23"/>
    </location>
</feature>
<feature type="transmembrane region" description="Helical" evidence="6">
    <location>
        <begin position="391"/>
        <end position="412"/>
    </location>
</feature>
<feature type="transmembrane region" description="Helical" evidence="6">
    <location>
        <begin position="100"/>
        <end position="118"/>
    </location>
</feature>
<dbReference type="InterPro" id="IPR052556">
    <property type="entry name" value="PolySynth_Transporter"/>
</dbReference>
<dbReference type="GO" id="GO:0016020">
    <property type="term" value="C:membrane"/>
    <property type="evidence" value="ECO:0007669"/>
    <property type="project" value="UniProtKB-SubCell"/>
</dbReference>
<dbReference type="Pfam" id="PF01943">
    <property type="entry name" value="Polysacc_synt"/>
    <property type="match status" value="1"/>
</dbReference>
<feature type="transmembrane region" description="Helical" evidence="6">
    <location>
        <begin position="227"/>
        <end position="251"/>
    </location>
</feature>
<feature type="transmembrane region" description="Helical" evidence="6">
    <location>
        <begin position="174"/>
        <end position="192"/>
    </location>
</feature>
<gene>
    <name evidence="7" type="ORF">AWB70_04750</name>
</gene>
<keyword evidence="2 6" id="KW-0812">Transmembrane</keyword>
<evidence type="ECO:0000256" key="4">
    <source>
        <dbReference type="ARBA" id="ARBA00023136"/>
    </source>
</evidence>
<evidence type="ECO:0000313" key="7">
    <source>
        <dbReference type="EMBL" id="SAL55409.1"/>
    </source>
</evidence>
<organism evidence="7 8">
    <name type="scientific">Caballeronia cordobensis</name>
    <name type="common">Burkholderia cordobensis</name>
    <dbReference type="NCBI Taxonomy" id="1353886"/>
    <lineage>
        <taxon>Bacteria</taxon>
        <taxon>Pseudomonadati</taxon>
        <taxon>Pseudomonadota</taxon>
        <taxon>Betaproteobacteria</taxon>
        <taxon>Burkholderiales</taxon>
        <taxon>Burkholderiaceae</taxon>
        <taxon>Caballeronia</taxon>
    </lineage>
</organism>
<feature type="transmembrane region" description="Helical" evidence="6">
    <location>
        <begin position="419"/>
        <end position="438"/>
    </location>
</feature>
<evidence type="ECO:0000256" key="1">
    <source>
        <dbReference type="ARBA" id="ARBA00004141"/>
    </source>
</evidence>
<evidence type="ECO:0000256" key="6">
    <source>
        <dbReference type="SAM" id="Phobius"/>
    </source>
</evidence>
<dbReference type="PANTHER" id="PTHR43424:SF1">
    <property type="entry name" value="LOCUS PUTATIVE PROTEIN 1-RELATED"/>
    <property type="match status" value="1"/>
</dbReference>
<comment type="subcellular location">
    <subcellularLocation>
        <location evidence="1">Membrane</location>
        <topology evidence="1">Multi-pass membrane protein</topology>
    </subcellularLocation>
</comment>
<dbReference type="PANTHER" id="PTHR43424">
    <property type="entry name" value="LOCUS PUTATIVE PROTEIN 1-RELATED"/>
    <property type="match status" value="1"/>
</dbReference>
<feature type="transmembrane region" description="Helical" evidence="6">
    <location>
        <begin position="348"/>
        <end position="371"/>
    </location>
</feature>
<proteinExistence type="predicted"/>
<protein>
    <submittedName>
        <fullName evidence="7">Polysaccharide biosynthesis protein</fullName>
    </submittedName>
</protein>
<evidence type="ECO:0000256" key="5">
    <source>
        <dbReference type="SAM" id="MobiDB-lite"/>
    </source>
</evidence>
<feature type="compositionally biased region" description="Basic and acidic residues" evidence="5">
    <location>
        <begin position="11"/>
        <end position="21"/>
    </location>
</feature>
<evidence type="ECO:0000313" key="8">
    <source>
        <dbReference type="Proteomes" id="UP000054740"/>
    </source>
</evidence>
<feature type="transmembrane region" description="Helical" evidence="6">
    <location>
        <begin position="199"/>
        <end position="221"/>
    </location>
</feature>
<feature type="transmembrane region" description="Helical" evidence="6">
    <location>
        <begin position="444"/>
        <end position="464"/>
    </location>
</feature>
<evidence type="ECO:0000256" key="3">
    <source>
        <dbReference type="ARBA" id="ARBA00022989"/>
    </source>
</evidence>
<reference evidence="8" key="1">
    <citation type="submission" date="2016-01" db="EMBL/GenBank/DDBJ databases">
        <authorList>
            <person name="Peeters C."/>
        </authorList>
    </citation>
    <scope>NUCLEOTIDE SEQUENCE [LARGE SCALE GENOMIC DNA]</scope>
</reference>
<sequence length="484" mass="53109">MGAQTSLAACRTDRETHERNYPLHALSGKGPLESADLQGSQSCVIVIKITLRESGENRSMASFRKNFTILMTLQVSTYLAPLLTVPWLARVLGPGEYGRLAFGLAFTAYFISLTNYSFSLTATPKISINRENRELRSKVFWETILTQAMLALAGFLVVIVLTSVVPYLEENRTLLLIGYGQAVGAMLIPTWYFQGVEDLGVLSLLVFIGRALSIPAMYLFVREHDDLYMAMAVNALVPLLSGIAICTYLYFRRELDFVRVSFKTIVGRLKDGWSVFIATSIVDIYASSNIVLLTFMAGNVAAGYFAAADKLIRAALNMLQPLKTAAYPRVSFLMHHAKDDAFAFLRKMFVVQGLIVSLISLCIFFGAPLAVKLLYGPKFLPTVEVLRWMAFVPLMAGLSDLFGVQTMLPLGMRSQFSRVLMASAVVNFATLAVLVKLFGEQGAAATVLIVETFIAAAMAFTLYLQGVPLLKRPIAEGAGSETTT</sequence>
<dbReference type="EMBL" id="FCNY02000012">
    <property type="protein sequence ID" value="SAL55409.1"/>
    <property type="molecule type" value="Genomic_DNA"/>
</dbReference>
<dbReference type="InterPro" id="IPR002797">
    <property type="entry name" value="Polysacc_synth"/>
</dbReference>
<feature type="transmembrane region" description="Helical" evidence="6">
    <location>
        <begin position="67"/>
        <end position="88"/>
    </location>
</feature>
<dbReference type="CDD" id="cd13128">
    <property type="entry name" value="MATE_Wzx_like"/>
    <property type="match status" value="1"/>
</dbReference>
<evidence type="ECO:0000256" key="2">
    <source>
        <dbReference type="ARBA" id="ARBA00022692"/>
    </source>
</evidence>
<dbReference type="Proteomes" id="UP000054740">
    <property type="component" value="Unassembled WGS sequence"/>
</dbReference>
<accession>A0A158IGK1</accession>
<name>A0A158IGK1_CABCO</name>
<keyword evidence="4 6" id="KW-0472">Membrane</keyword>
<feature type="transmembrane region" description="Helical" evidence="6">
    <location>
        <begin position="139"/>
        <end position="168"/>
    </location>
</feature>